<reference evidence="1" key="1">
    <citation type="journal article" date="2021" name="PeerJ">
        <title>Extensive microbial diversity within the chicken gut microbiome revealed by metagenomics and culture.</title>
        <authorList>
            <person name="Gilroy R."/>
            <person name="Ravi A."/>
            <person name="Getino M."/>
            <person name="Pursley I."/>
            <person name="Horton D.L."/>
            <person name="Alikhan N.F."/>
            <person name="Baker D."/>
            <person name="Gharbi K."/>
            <person name="Hall N."/>
            <person name="Watson M."/>
            <person name="Adriaenssens E.M."/>
            <person name="Foster-Nyarko E."/>
            <person name="Jarju S."/>
            <person name="Secka A."/>
            <person name="Antonio M."/>
            <person name="Oren A."/>
            <person name="Chaudhuri R.R."/>
            <person name="La Ragione R."/>
            <person name="Hildebrand F."/>
            <person name="Pallen M.J."/>
        </authorList>
    </citation>
    <scope>NUCLEOTIDE SEQUENCE</scope>
    <source>
        <strain evidence="1">ChiGjej1B1-98</strain>
    </source>
</reference>
<name>A0A9D1YWB3_9MICO</name>
<dbReference type="EMBL" id="DXDC01000243">
    <property type="protein sequence ID" value="HIY66240.1"/>
    <property type="molecule type" value="Genomic_DNA"/>
</dbReference>
<evidence type="ECO:0008006" key="3">
    <source>
        <dbReference type="Google" id="ProtNLM"/>
    </source>
</evidence>
<accession>A0A9D1YWB3</accession>
<sequence>MSEQDGNQEIDYSTLTNAVSGLASGDVTQEDFQAALIEGILVVPLRMQEDDPGSPSAPLTVQVRDEPMVLAFTEPAEELAAKVAEVTQTFAPVPVKLIVKGMQPGFGLLIESTGGAVGVRAEEIEQLKTLIGDN</sequence>
<gene>
    <name evidence="1" type="ORF">H9830_08200</name>
</gene>
<protein>
    <recommendedName>
        <fullName evidence="3">SseB protein N-terminal domain-containing protein</fullName>
    </recommendedName>
</protein>
<reference evidence="1" key="2">
    <citation type="submission" date="2021-04" db="EMBL/GenBank/DDBJ databases">
        <authorList>
            <person name="Gilroy R."/>
        </authorList>
    </citation>
    <scope>NUCLEOTIDE SEQUENCE</scope>
    <source>
        <strain evidence="1">ChiGjej1B1-98</strain>
    </source>
</reference>
<dbReference type="Proteomes" id="UP000824005">
    <property type="component" value="Unassembled WGS sequence"/>
</dbReference>
<evidence type="ECO:0000313" key="2">
    <source>
        <dbReference type="Proteomes" id="UP000824005"/>
    </source>
</evidence>
<proteinExistence type="predicted"/>
<evidence type="ECO:0000313" key="1">
    <source>
        <dbReference type="EMBL" id="HIY66240.1"/>
    </source>
</evidence>
<comment type="caution">
    <text evidence="1">The sequence shown here is derived from an EMBL/GenBank/DDBJ whole genome shotgun (WGS) entry which is preliminary data.</text>
</comment>
<organism evidence="1 2">
    <name type="scientific">Candidatus Agrococcus pullicola</name>
    <dbReference type="NCBI Taxonomy" id="2838429"/>
    <lineage>
        <taxon>Bacteria</taxon>
        <taxon>Bacillati</taxon>
        <taxon>Actinomycetota</taxon>
        <taxon>Actinomycetes</taxon>
        <taxon>Micrococcales</taxon>
        <taxon>Microbacteriaceae</taxon>
        <taxon>Agrococcus</taxon>
    </lineage>
</organism>
<dbReference type="AlphaFoldDB" id="A0A9D1YWB3"/>